<dbReference type="Proteomes" id="UP000186922">
    <property type="component" value="Unassembled WGS sequence"/>
</dbReference>
<keyword evidence="2" id="KW-1185">Reference proteome</keyword>
<organism evidence="1 2">
    <name type="scientific">Ramazzottius varieornatus</name>
    <name type="common">Water bear</name>
    <name type="synonym">Tardigrade</name>
    <dbReference type="NCBI Taxonomy" id="947166"/>
    <lineage>
        <taxon>Eukaryota</taxon>
        <taxon>Metazoa</taxon>
        <taxon>Ecdysozoa</taxon>
        <taxon>Tardigrada</taxon>
        <taxon>Eutardigrada</taxon>
        <taxon>Parachela</taxon>
        <taxon>Hypsibioidea</taxon>
        <taxon>Ramazzottiidae</taxon>
        <taxon>Ramazzottius</taxon>
    </lineage>
</organism>
<dbReference type="EMBL" id="BDGG01000001">
    <property type="protein sequence ID" value="GAU89173.1"/>
    <property type="molecule type" value="Genomic_DNA"/>
</dbReference>
<dbReference type="AlphaFoldDB" id="A0A1D1US45"/>
<name>A0A1D1US45_RAMVA</name>
<evidence type="ECO:0000313" key="1">
    <source>
        <dbReference type="EMBL" id="GAU89173.1"/>
    </source>
</evidence>
<evidence type="ECO:0008006" key="3">
    <source>
        <dbReference type="Google" id="ProtNLM"/>
    </source>
</evidence>
<sequence>MKPAPANPDRNVAVFLHSNGSVTIDKPDALFEFNYVPHSREHDLVYWNLPLLIGWDRYFYVMSVTARAFLTPHPSVLAMIRRIWTELGGSYVFVHIRRGDKARESDLVNITRYTEVLQAKCNGSATVFVMSDGFRSHEEISLALAGDYHIVSYRVLMKRWGLYAAKEESTGHYQEKFDVLPEVQRRALAFELVASMYIGAMADFAVCTYSSNICRLIALFRGGKMNNNGVYSVDWPKWAVVVSNSLINIPDA</sequence>
<dbReference type="GO" id="GO:0046921">
    <property type="term" value="F:alpha-(1-&gt;6)-fucosyltransferase activity"/>
    <property type="evidence" value="ECO:0007669"/>
    <property type="project" value="TreeGrafter"/>
</dbReference>
<dbReference type="PANTHER" id="PTHR13132">
    <property type="entry name" value="ALPHA- 1,6 -FUCOSYLTRANSFERASE"/>
    <property type="match status" value="1"/>
</dbReference>
<reference evidence="1 2" key="1">
    <citation type="journal article" date="2016" name="Nat. Commun.">
        <title>Extremotolerant tardigrade genome and improved radiotolerance of human cultured cells by tardigrade-unique protein.</title>
        <authorList>
            <person name="Hashimoto T."/>
            <person name="Horikawa D.D."/>
            <person name="Saito Y."/>
            <person name="Kuwahara H."/>
            <person name="Kozuka-Hata H."/>
            <person name="Shin-I T."/>
            <person name="Minakuchi Y."/>
            <person name="Ohishi K."/>
            <person name="Motoyama A."/>
            <person name="Aizu T."/>
            <person name="Enomoto A."/>
            <person name="Kondo K."/>
            <person name="Tanaka S."/>
            <person name="Hara Y."/>
            <person name="Koshikawa S."/>
            <person name="Sagara H."/>
            <person name="Miura T."/>
            <person name="Yokobori S."/>
            <person name="Miyagawa K."/>
            <person name="Suzuki Y."/>
            <person name="Kubo T."/>
            <person name="Oyama M."/>
            <person name="Kohara Y."/>
            <person name="Fujiyama A."/>
            <person name="Arakawa K."/>
            <person name="Katayama T."/>
            <person name="Toyoda A."/>
            <person name="Kunieda T."/>
        </authorList>
    </citation>
    <scope>NUCLEOTIDE SEQUENCE [LARGE SCALE GENOMIC DNA]</scope>
    <source>
        <strain evidence="1 2">YOKOZUNA-1</strain>
    </source>
</reference>
<dbReference type="PANTHER" id="PTHR13132:SF29">
    <property type="entry name" value="ALPHA-(1,6)-FUCOSYLTRANSFERASE"/>
    <property type="match status" value="1"/>
</dbReference>
<dbReference type="OrthoDB" id="6064824at2759"/>
<accession>A0A1D1US45</accession>
<proteinExistence type="predicted"/>
<evidence type="ECO:0000313" key="2">
    <source>
        <dbReference type="Proteomes" id="UP000186922"/>
    </source>
</evidence>
<gene>
    <name evidence="1" type="primary">RvY_01754-1</name>
    <name evidence="1" type="synonym">RvY_01754.1</name>
    <name evidence="1" type="ORF">RvY_01754</name>
</gene>
<protein>
    <recommendedName>
        <fullName evidence="3">GT23 domain-containing protein</fullName>
    </recommendedName>
</protein>
<dbReference type="GO" id="GO:0006487">
    <property type="term" value="P:protein N-linked glycosylation"/>
    <property type="evidence" value="ECO:0007669"/>
    <property type="project" value="TreeGrafter"/>
</dbReference>
<comment type="caution">
    <text evidence="1">The sequence shown here is derived from an EMBL/GenBank/DDBJ whole genome shotgun (WGS) entry which is preliminary data.</text>
</comment>
<dbReference type="Gene3D" id="3.40.50.11350">
    <property type="match status" value="1"/>
</dbReference>